<keyword evidence="2" id="KW-1185">Reference proteome</keyword>
<dbReference type="EMBL" id="CAJVQC010081797">
    <property type="protein sequence ID" value="CAG8819057.1"/>
    <property type="molecule type" value="Genomic_DNA"/>
</dbReference>
<reference evidence="1" key="1">
    <citation type="submission" date="2021-06" db="EMBL/GenBank/DDBJ databases">
        <authorList>
            <person name="Kallberg Y."/>
            <person name="Tangrot J."/>
            <person name="Rosling A."/>
        </authorList>
    </citation>
    <scope>NUCLEOTIDE SEQUENCE</scope>
    <source>
        <strain evidence="1">MA461A</strain>
    </source>
</reference>
<evidence type="ECO:0000313" key="2">
    <source>
        <dbReference type="Proteomes" id="UP000789920"/>
    </source>
</evidence>
<evidence type="ECO:0000313" key="1">
    <source>
        <dbReference type="EMBL" id="CAG8819057.1"/>
    </source>
</evidence>
<feature type="non-terminal residue" evidence="1">
    <location>
        <position position="1"/>
    </location>
</feature>
<protein>
    <submittedName>
        <fullName evidence="1">27559_t:CDS:1</fullName>
    </submittedName>
</protein>
<gene>
    <name evidence="1" type="ORF">RPERSI_LOCUS25047</name>
</gene>
<accession>A0ACA9S004</accession>
<proteinExistence type="predicted"/>
<comment type="caution">
    <text evidence="1">The sequence shown here is derived from an EMBL/GenBank/DDBJ whole genome shotgun (WGS) entry which is preliminary data.</text>
</comment>
<dbReference type="Proteomes" id="UP000789920">
    <property type="component" value="Unassembled WGS sequence"/>
</dbReference>
<organism evidence="1 2">
    <name type="scientific">Racocetra persica</name>
    <dbReference type="NCBI Taxonomy" id="160502"/>
    <lineage>
        <taxon>Eukaryota</taxon>
        <taxon>Fungi</taxon>
        <taxon>Fungi incertae sedis</taxon>
        <taxon>Mucoromycota</taxon>
        <taxon>Glomeromycotina</taxon>
        <taxon>Glomeromycetes</taxon>
        <taxon>Diversisporales</taxon>
        <taxon>Gigasporaceae</taxon>
        <taxon>Racocetra</taxon>
    </lineage>
</organism>
<name>A0ACA9S004_9GLOM</name>
<sequence>GSDKKKMLEKFPVTRFISDQEICQYKVDVENWVQDFCCPSQGYINLSQNFGLYQK</sequence>
<feature type="non-terminal residue" evidence="1">
    <location>
        <position position="55"/>
    </location>
</feature>